<organism evidence="1 2">
    <name type="scientific">Sulfurovum zhangzhouensis</name>
    <dbReference type="NCBI Taxonomy" id="3019067"/>
    <lineage>
        <taxon>Bacteria</taxon>
        <taxon>Pseudomonadati</taxon>
        <taxon>Campylobacterota</taxon>
        <taxon>Epsilonproteobacteria</taxon>
        <taxon>Campylobacterales</taxon>
        <taxon>Sulfurovaceae</taxon>
        <taxon>Sulfurovum</taxon>
    </lineage>
</organism>
<evidence type="ECO:0000313" key="1">
    <source>
        <dbReference type="EMBL" id="MDM5271662.1"/>
    </source>
</evidence>
<proteinExistence type="predicted"/>
<dbReference type="EMBL" id="JAQIBD010000002">
    <property type="protein sequence ID" value="MDM5271662.1"/>
    <property type="molecule type" value="Genomic_DNA"/>
</dbReference>
<dbReference type="RefSeq" id="WP_289413326.1">
    <property type="nucleotide sequence ID" value="NZ_JAQIBD010000002.1"/>
</dbReference>
<keyword evidence="2" id="KW-1185">Reference proteome</keyword>
<accession>A0ABT7QXV8</accession>
<sequence length="117" mass="13743">MKSPLFLMLFLFFFGTTLFANESYDVKSFRVITKLCGMCHGIPFHLAKEKDGDEWEEYFDDDQTLLKIHQKEPEALSNIKSTRFKYYRKNILKFFIDNSKYSGKVHGCDGNFCGAHY</sequence>
<evidence type="ECO:0000313" key="2">
    <source>
        <dbReference type="Proteomes" id="UP001169069"/>
    </source>
</evidence>
<dbReference type="Proteomes" id="UP001169069">
    <property type="component" value="Unassembled WGS sequence"/>
</dbReference>
<evidence type="ECO:0008006" key="3">
    <source>
        <dbReference type="Google" id="ProtNLM"/>
    </source>
</evidence>
<protein>
    <recommendedName>
        <fullName evidence="3">Cytochrome c domain-containing protein</fullName>
    </recommendedName>
</protein>
<gene>
    <name evidence="1" type="ORF">PGH07_05705</name>
</gene>
<comment type="caution">
    <text evidence="1">The sequence shown here is derived from an EMBL/GenBank/DDBJ whole genome shotgun (WGS) entry which is preliminary data.</text>
</comment>
<reference evidence="1" key="1">
    <citation type="submission" date="2023-01" db="EMBL/GenBank/DDBJ databases">
        <title>Sulfurovum sp. zt1-1 genome assembly.</title>
        <authorList>
            <person name="Wang J."/>
        </authorList>
    </citation>
    <scope>NUCLEOTIDE SEQUENCE</scope>
    <source>
        <strain evidence="1">Zt1-1</strain>
    </source>
</reference>
<name>A0ABT7QXV8_9BACT</name>